<dbReference type="KEGG" id="dalk:DSCA_06670"/>
<evidence type="ECO:0000313" key="3">
    <source>
        <dbReference type="EMBL" id="BBO66737.1"/>
    </source>
</evidence>
<evidence type="ECO:0000313" key="4">
    <source>
        <dbReference type="Proteomes" id="UP000427906"/>
    </source>
</evidence>
<feature type="domain" description="NAD-dependent epimerase/dehydratase" evidence="2">
    <location>
        <begin position="5"/>
        <end position="278"/>
    </location>
</feature>
<dbReference type="InterPro" id="IPR001509">
    <property type="entry name" value="Epimerase_deHydtase"/>
</dbReference>
<organism evidence="3 4">
    <name type="scientific">Desulfosarcina alkanivorans</name>
    <dbReference type="NCBI Taxonomy" id="571177"/>
    <lineage>
        <taxon>Bacteria</taxon>
        <taxon>Pseudomonadati</taxon>
        <taxon>Thermodesulfobacteriota</taxon>
        <taxon>Desulfobacteria</taxon>
        <taxon>Desulfobacterales</taxon>
        <taxon>Desulfosarcinaceae</taxon>
        <taxon>Desulfosarcina</taxon>
    </lineage>
</organism>
<gene>
    <name evidence="3" type="ORF">DSCA_06670</name>
</gene>
<protein>
    <submittedName>
        <fullName evidence="3">NAD-dependent epimerase</fullName>
    </submittedName>
</protein>
<name>A0A5K7YQ42_9BACT</name>
<dbReference type="Gene3D" id="3.40.50.720">
    <property type="entry name" value="NAD(P)-binding Rossmann-like Domain"/>
    <property type="match status" value="1"/>
</dbReference>
<evidence type="ECO:0000256" key="1">
    <source>
        <dbReference type="ARBA" id="ARBA00007637"/>
    </source>
</evidence>
<dbReference type="EMBL" id="AP021874">
    <property type="protein sequence ID" value="BBO66737.1"/>
    <property type="molecule type" value="Genomic_DNA"/>
</dbReference>
<comment type="similarity">
    <text evidence="1">Belongs to the NAD(P)-dependent epimerase/dehydratase family.</text>
</comment>
<dbReference type="CDD" id="cd05258">
    <property type="entry name" value="CDP_TE_SDR_e"/>
    <property type="match status" value="1"/>
</dbReference>
<dbReference type="OrthoDB" id="9802815at2"/>
<dbReference type="InterPro" id="IPR036291">
    <property type="entry name" value="NAD(P)-bd_dom_sf"/>
</dbReference>
<accession>A0A5K7YQ42</accession>
<dbReference type="Pfam" id="PF01370">
    <property type="entry name" value="Epimerase"/>
    <property type="match status" value="1"/>
</dbReference>
<dbReference type="SUPFAM" id="SSF51735">
    <property type="entry name" value="NAD(P)-binding Rossmann-fold domains"/>
    <property type="match status" value="1"/>
</dbReference>
<sequence>MDICLVTGSAGLVGSECVRFFSAKGMQTVGIDNNMRAVFFGDDASVSWNVKRIGEEIPSHVHHEEDIRDVSALERILGEYQNDIRLVIHAAAQPSHDWAAGDPSMDFTINANGTLNLLEATRKFCPDAVFIYTSTNKVYGDLPNHLPLVEKESRFEIDAGHPYAEYGIDESMGIDQNKHSVFGASKLAADIMVQEYGRYFNMKTGCFRGGCLTGPAHSGTRLHGFLAYLMKCAVTGAHYTIYGYKGKQVRDNVHSFDLANMFWHFYRSPRPGEVYNAGGGRHANCSILEAIRLCEAITGQKIRFSYEDQHRNGDHIWWISDVRKFQKDFPGWDYSYTLEDILTDLYRQFRERY</sequence>
<reference evidence="3 4" key="1">
    <citation type="submission" date="2019-11" db="EMBL/GenBank/DDBJ databases">
        <title>Comparative genomics of hydrocarbon-degrading Desulfosarcina strains.</title>
        <authorList>
            <person name="Watanabe M."/>
            <person name="Kojima H."/>
            <person name="Fukui M."/>
        </authorList>
    </citation>
    <scope>NUCLEOTIDE SEQUENCE [LARGE SCALE GENOMIC DNA]</scope>
    <source>
        <strain evidence="3 4">PL12</strain>
    </source>
</reference>
<dbReference type="AlphaFoldDB" id="A0A5K7YQ42"/>
<evidence type="ECO:0000259" key="2">
    <source>
        <dbReference type="Pfam" id="PF01370"/>
    </source>
</evidence>
<keyword evidence="4" id="KW-1185">Reference proteome</keyword>
<proteinExistence type="inferred from homology"/>
<dbReference type="PANTHER" id="PTHR43000">
    <property type="entry name" value="DTDP-D-GLUCOSE 4,6-DEHYDRATASE-RELATED"/>
    <property type="match status" value="1"/>
</dbReference>
<dbReference type="RefSeq" id="WP_155315072.1">
    <property type="nucleotide sequence ID" value="NZ_AP021874.1"/>
</dbReference>
<dbReference type="Proteomes" id="UP000427906">
    <property type="component" value="Chromosome"/>
</dbReference>